<proteinExistence type="predicted"/>
<evidence type="ECO:0000256" key="1">
    <source>
        <dbReference type="SAM" id="Phobius"/>
    </source>
</evidence>
<comment type="caution">
    <text evidence="2">The sequence shown here is derived from an EMBL/GenBank/DDBJ whole genome shotgun (WGS) entry which is preliminary data.</text>
</comment>
<dbReference type="Proteomes" id="UP001595882">
    <property type="component" value="Unassembled WGS sequence"/>
</dbReference>
<dbReference type="RefSeq" id="WP_390248623.1">
    <property type="nucleotide sequence ID" value="NZ_JBHSDT010000001.1"/>
</dbReference>
<organism evidence="2 3">
    <name type="scientific">Gracilibacillus xinjiangensis</name>
    <dbReference type="NCBI Taxonomy" id="1193282"/>
    <lineage>
        <taxon>Bacteria</taxon>
        <taxon>Bacillati</taxon>
        <taxon>Bacillota</taxon>
        <taxon>Bacilli</taxon>
        <taxon>Bacillales</taxon>
        <taxon>Bacillaceae</taxon>
        <taxon>Gracilibacillus</taxon>
    </lineage>
</organism>
<sequence length="75" mass="8594">MKKNGIPDKLKQKMDQFNVEVPEITMKRSLSRRIADWMFTSAKNPADYFTKPLTPLGMAMLPLPILLCTVPLLFI</sequence>
<evidence type="ECO:0000313" key="3">
    <source>
        <dbReference type="Proteomes" id="UP001595882"/>
    </source>
</evidence>
<feature type="transmembrane region" description="Helical" evidence="1">
    <location>
        <begin position="53"/>
        <end position="74"/>
    </location>
</feature>
<gene>
    <name evidence="2" type="ORF">ACFOY7_01380</name>
</gene>
<evidence type="ECO:0000313" key="2">
    <source>
        <dbReference type="EMBL" id="MFC4401752.1"/>
    </source>
</evidence>
<name>A0ABV8WQ92_9BACI</name>
<protein>
    <submittedName>
        <fullName evidence="2">Uncharacterized protein</fullName>
    </submittedName>
</protein>
<reference evidence="3" key="1">
    <citation type="journal article" date="2019" name="Int. J. Syst. Evol. Microbiol.">
        <title>The Global Catalogue of Microorganisms (GCM) 10K type strain sequencing project: providing services to taxonomists for standard genome sequencing and annotation.</title>
        <authorList>
            <consortium name="The Broad Institute Genomics Platform"/>
            <consortium name="The Broad Institute Genome Sequencing Center for Infectious Disease"/>
            <person name="Wu L."/>
            <person name="Ma J."/>
        </authorList>
    </citation>
    <scope>NUCLEOTIDE SEQUENCE [LARGE SCALE GENOMIC DNA]</scope>
    <source>
        <strain evidence="3">CCUG 37865</strain>
    </source>
</reference>
<keyword evidence="1" id="KW-0812">Transmembrane</keyword>
<keyword evidence="3" id="KW-1185">Reference proteome</keyword>
<dbReference type="EMBL" id="JBHSDT010000001">
    <property type="protein sequence ID" value="MFC4401752.1"/>
    <property type="molecule type" value="Genomic_DNA"/>
</dbReference>
<keyword evidence="1" id="KW-1133">Transmembrane helix</keyword>
<keyword evidence="1" id="KW-0472">Membrane</keyword>
<accession>A0ABV8WQ92</accession>